<dbReference type="AlphaFoldDB" id="A0A5B7I4N9"/>
<dbReference type="Proteomes" id="UP000324222">
    <property type="component" value="Unassembled WGS sequence"/>
</dbReference>
<evidence type="ECO:0000256" key="1">
    <source>
        <dbReference type="SAM" id="MobiDB-lite"/>
    </source>
</evidence>
<keyword evidence="3" id="KW-1185">Reference proteome</keyword>
<evidence type="ECO:0000313" key="2">
    <source>
        <dbReference type="EMBL" id="MPC75878.1"/>
    </source>
</evidence>
<protein>
    <submittedName>
        <fullName evidence="2">Uncharacterized protein</fullName>
    </submittedName>
</protein>
<name>A0A5B7I4N9_PORTR</name>
<evidence type="ECO:0000313" key="3">
    <source>
        <dbReference type="Proteomes" id="UP000324222"/>
    </source>
</evidence>
<accession>A0A5B7I4N9</accession>
<reference evidence="2 3" key="1">
    <citation type="submission" date="2019-05" db="EMBL/GenBank/DDBJ databases">
        <title>Another draft genome of Portunus trituberculatus and its Hox gene families provides insights of decapod evolution.</title>
        <authorList>
            <person name="Jeong J.-H."/>
            <person name="Song I."/>
            <person name="Kim S."/>
            <person name="Choi T."/>
            <person name="Kim D."/>
            <person name="Ryu S."/>
            <person name="Kim W."/>
        </authorList>
    </citation>
    <scope>NUCLEOTIDE SEQUENCE [LARGE SCALE GENOMIC DNA]</scope>
    <source>
        <tissue evidence="2">Muscle</tissue>
    </source>
</reference>
<feature type="region of interest" description="Disordered" evidence="1">
    <location>
        <begin position="1"/>
        <end position="32"/>
    </location>
</feature>
<dbReference type="EMBL" id="VSRR010042060">
    <property type="protein sequence ID" value="MPC75878.1"/>
    <property type="molecule type" value="Genomic_DNA"/>
</dbReference>
<sequence>MEEGHFTLGQEGPPLSPDSEVGSDSKVEGDGGIVNVAECVVRAREDPENEC</sequence>
<comment type="caution">
    <text evidence="2">The sequence shown here is derived from an EMBL/GenBank/DDBJ whole genome shotgun (WGS) entry which is preliminary data.</text>
</comment>
<proteinExistence type="predicted"/>
<gene>
    <name evidence="2" type="ORF">E2C01_070275</name>
</gene>
<organism evidence="2 3">
    <name type="scientific">Portunus trituberculatus</name>
    <name type="common">Swimming crab</name>
    <name type="synonym">Neptunus trituberculatus</name>
    <dbReference type="NCBI Taxonomy" id="210409"/>
    <lineage>
        <taxon>Eukaryota</taxon>
        <taxon>Metazoa</taxon>
        <taxon>Ecdysozoa</taxon>
        <taxon>Arthropoda</taxon>
        <taxon>Crustacea</taxon>
        <taxon>Multicrustacea</taxon>
        <taxon>Malacostraca</taxon>
        <taxon>Eumalacostraca</taxon>
        <taxon>Eucarida</taxon>
        <taxon>Decapoda</taxon>
        <taxon>Pleocyemata</taxon>
        <taxon>Brachyura</taxon>
        <taxon>Eubrachyura</taxon>
        <taxon>Portunoidea</taxon>
        <taxon>Portunidae</taxon>
        <taxon>Portuninae</taxon>
        <taxon>Portunus</taxon>
    </lineage>
</organism>